<evidence type="ECO:0000256" key="8">
    <source>
        <dbReference type="ARBA" id="ARBA00022737"/>
    </source>
</evidence>
<sequence length="672" mass="74391">MVHQAPSEIVDPPLRQSIHDLDFLMGTCFAMSVDLLLLLSSGLSRLLQMEMDVVTVHGTVDKLMEKRRKVGLQIDLYVVQITIEEVTEWFREQINGKRMKDLMKGLVREKDLMKGLGRFFQILKVLAFMKDLELGDQITLMESCTETADIAGLLLLFASSASFADAETYFHEFIVEAKPVKRLCNTYNRITVNGQYPGPTLEVKDGDTLVITAVNKAQYNLTLHWHGIRQMRTGWADGPEFVTQCPIRPGGSYTYRFTIQGQEGTLWWHAHSSWLRATVYGALIIYPKTGSSYPFAKPKRETPILLGEWWNMNPIDVVRQAMRTGATPNVSDAYTINGQPGDLYKCSSQETVIIPTDSGETSLLRVINAALNQQLFFTVANHKLTVVGADGSYTKPFTTSVLMLGPGQTTDVLITADQTPARYYIAARAYASAQGAPFDNTTTTAILEYAKKGQSTTPAFPSLPAYNDTATATAFTSRIRSPSKVAVPTDIDENLFFTVGLGLANCPPGRRCQGPNGTRFTASMNNASFVLPSSFSILQAQQQGIPGVFTTDFPAFPPVQFDYTGNVSRALWQPVPGTKVYKLKYGSRVQIVLQGTNIFTAENHPIHLHGYDFYIIAEGFVIRFVADNPGVWLMHCHLDVHITWGLAMAFLVENGVGELQSIEPPPADLPPC</sequence>
<accession>A0A834Y6M0</accession>
<dbReference type="NCBIfam" id="TIGR03389">
    <property type="entry name" value="laccase"/>
    <property type="match status" value="1"/>
</dbReference>
<dbReference type="PROSITE" id="PS00080">
    <property type="entry name" value="MULTICOPPER_OXIDASE2"/>
    <property type="match status" value="1"/>
</dbReference>
<evidence type="ECO:0000256" key="12">
    <source>
        <dbReference type="RuleBase" id="RU361119"/>
    </source>
</evidence>
<protein>
    <recommendedName>
        <fullName evidence="4 12">Laccase</fullName>
        <ecNumber evidence="4 12">1.10.3.2</ecNumber>
    </recommendedName>
    <alternativeName>
        <fullName evidence="12">Benzenediol:oxygen oxidoreductase</fullName>
    </alternativeName>
    <alternativeName>
        <fullName evidence="12">Diphenol oxidase</fullName>
    </alternativeName>
    <alternativeName>
        <fullName evidence="12">Urishiol oxidase</fullName>
    </alternativeName>
</protein>
<dbReference type="CDD" id="cd13849">
    <property type="entry name" value="CuRO_1_LCC_plant"/>
    <property type="match status" value="1"/>
</dbReference>
<evidence type="ECO:0000259" key="15">
    <source>
        <dbReference type="Pfam" id="PF07732"/>
    </source>
</evidence>
<dbReference type="FunFam" id="2.60.40.420:FF:000049">
    <property type="entry name" value="Laccase"/>
    <property type="match status" value="1"/>
</dbReference>
<dbReference type="InterPro" id="IPR008972">
    <property type="entry name" value="Cupredoxin"/>
</dbReference>
<evidence type="ECO:0000256" key="6">
    <source>
        <dbReference type="ARBA" id="ARBA00022525"/>
    </source>
</evidence>
<dbReference type="GO" id="GO:0052716">
    <property type="term" value="F:hydroquinone:oxygen oxidoreductase activity"/>
    <property type="evidence" value="ECO:0007669"/>
    <property type="project" value="UniProtKB-EC"/>
</dbReference>
<dbReference type="EMBL" id="JABCRI010001343">
    <property type="protein sequence ID" value="KAF8364661.1"/>
    <property type="molecule type" value="Genomic_DNA"/>
</dbReference>
<feature type="domain" description="Plastocyanin-like" evidence="14">
    <location>
        <begin position="619"/>
        <end position="654"/>
    </location>
</feature>
<keyword evidence="17" id="KW-1185">Reference proteome</keyword>
<keyword evidence="11 12" id="KW-0439">Lignin degradation</keyword>
<dbReference type="InterPro" id="IPR045087">
    <property type="entry name" value="Cu-oxidase_fam"/>
</dbReference>
<proteinExistence type="inferred from homology"/>
<evidence type="ECO:0000259" key="14">
    <source>
        <dbReference type="Pfam" id="PF07731"/>
    </source>
</evidence>
<dbReference type="PANTHER" id="PTHR11709:SF431">
    <property type="entry name" value="LACCASE-5"/>
    <property type="match status" value="1"/>
</dbReference>
<dbReference type="Pfam" id="PF07731">
    <property type="entry name" value="Cu-oxidase_2"/>
    <property type="match status" value="1"/>
</dbReference>
<dbReference type="Pfam" id="PF07732">
    <property type="entry name" value="Cu-oxidase_3"/>
    <property type="match status" value="1"/>
</dbReference>
<evidence type="ECO:0000256" key="2">
    <source>
        <dbReference type="ARBA" id="ARBA00004271"/>
    </source>
</evidence>
<comment type="catalytic activity">
    <reaction evidence="1 12">
        <text>4 hydroquinone + O2 = 4 benzosemiquinone + 2 H2O</text>
        <dbReference type="Rhea" id="RHEA:11276"/>
        <dbReference type="ChEBI" id="CHEBI:15377"/>
        <dbReference type="ChEBI" id="CHEBI:15379"/>
        <dbReference type="ChEBI" id="CHEBI:17594"/>
        <dbReference type="ChEBI" id="CHEBI:17977"/>
        <dbReference type="EC" id="1.10.3.2"/>
    </reaction>
</comment>
<dbReference type="OrthoDB" id="2121828at2759"/>
<evidence type="ECO:0000256" key="11">
    <source>
        <dbReference type="ARBA" id="ARBA00023185"/>
    </source>
</evidence>
<organism evidence="16 17">
    <name type="scientific">Tetracentron sinense</name>
    <name type="common">Spur-leaf</name>
    <dbReference type="NCBI Taxonomy" id="13715"/>
    <lineage>
        <taxon>Eukaryota</taxon>
        <taxon>Viridiplantae</taxon>
        <taxon>Streptophyta</taxon>
        <taxon>Embryophyta</taxon>
        <taxon>Tracheophyta</taxon>
        <taxon>Spermatophyta</taxon>
        <taxon>Magnoliopsida</taxon>
        <taxon>Trochodendrales</taxon>
        <taxon>Trochodendraceae</taxon>
        <taxon>Tetracentron</taxon>
    </lineage>
</organism>
<comment type="similarity">
    <text evidence="3 12">Belongs to the multicopper oxidase family.</text>
</comment>
<comment type="function">
    <text evidence="12">Lignin degradation and detoxification of lignin-derived products.</text>
</comment>
<keyword evidence="6 12" id="KW-0964">Secreted</keyword>
<dbReference type="InterPro" id="IPR011706">
    <property type="entry name" value="Cu-oxidase_C"/>
</dbReference>
<dbReference type="GO" id="GO:0048046">
    <property type="term" value="C:apoplast"/>
    <property type="evidence" value="ECO:0007669"/>
    <property type="project" value="UniProtKB-SubCell"/>
</dbReference>
<keyword evidence="8 12" id="KW-0677">Repeat</keyword>
<dbReference type="InterPro" id="IPR002355">
    <property type="entry name" value="Cu_oxidase_Cu_BS"/>
</dbReference>
<evidence type="ECO:0000313" key="17">
    <source>
        <dbReference type="Proteomes" id="UP000655225"/>
    </source>
</evidence>
<evidence type="ECO:0000259" key="13">
    <source>
        <dbReference type="Pfam" id="PF00394"/>
    </source>
</evidence>
<dbReference type="PROSITE" id="PS00079">
    <property type="entry name" value="MULTICOPPER_OXIDASE1"/>
    <property type="match status" value="1"/>
</dbReference>
<evidence type="ECO:0000256" key="10">
    <source>
        <dbReference type="ARBA" id="ARBA00023008"/>
    </source>
</evidence>
<keyword evidence="10 12" id="KW-0186">Copper</keyword>
<keyword evidence="9 12" id="KW-0560">Oxidoreductase</keyword>
<dbReference type="FunFam" id="2.60.40.420:FF:000062">
    <property type="entry name" value="Laccase"/>
    <property type="match status" value="1"/>
</dbReference>
<feature type="domain" description="Plastocyanin-like" evidence="13">
    <location>
        <begin position="301"/>
        <end position="451"/>
    </location>
</feature>
<dbReference type="InterPro" id="IPR034285">
    <property type="entry name" value="CuRO_2_LCC"/>
</dbReference>
<dbReference type="GO" id="GO:0046274">
    <property type="term" value="P:lignin catabolic process"/>
    <property type="evidence" value="ECO:0007669"/>
    <property type="project" value="UniProtKB-KW"/>
</dbReference>
<evidence type="ECO:0000256" key="5">
    <source>
        <dbReference type="ARBA" id="ARBA00022523"/>
    </source>
</evidence>
<evidence type="ECO:0000256" key="4">
    <source>
        <dbReference type="ARBA" id="ARBA00012297"/>
    </source>
</evidence>
<dbReference type="InterPro" id="IPR017761">
    <property type="entry name" value="Laccase"/>
</dbReference>
<dbReference type="PANTHER" id="PTHR11709">
    <property type="entry name" value="MULTI-COPPER OXIDASE"/>
    <property type="match status" value="1"/>
</dbReference>
<comment type="caution">
    <text evidence="16">The sequence shown here is derived from an EMBL/GenBank/DDBJ whole genome shotgun (WGS) entry which is preliminary data.</text>
</comment>
<dbReference type="AlphaFoldDB" id="A0A834Y6M0"/>
<dbReference type="InterPro" id="IPR001117">
    <property type="entry name" value="Cu-oxidase_2nd"/>
</dbReference>
<dbReference type="CDD" id="cd13875">
    <property type="entry name" value="CuRO_2_LCC_plant"/>
    <property type="match status" value="1"/>
</dbReference>
<dbReference type="EC" id="1.10.3.2" evidence="4 12"/>
<dbReference type="InterPro" id="IPR011707">
    <property type="entry name" value="Cu-oxidase-like_N"/>
</dbReference>
<evidence type="ECO:0000313" key="16">
    <source>
        <dbReference type="EMBL" id="KAF8364661.1"/>
    </source>
</evidence>
<comment type="subcellular location">
    <subcellularLocation>
        <location evidence="2 12">Secreted</location>
        <location evidence="2 12">Extracellular space</location>
        <location evidence="2 12">Apoplast</location>
    </subcellularLocation>
</comment>
<gene>
    <name evidence="16" type="ORF">HHK36_033341</name>
</gene>
<dbReference type="SUPFAM" id="SSF49503">
    <property type="entry name" value="Cupredoxins"/>
    <property type="match status" value="3"/>
</dbReference>
<dbReference type="Pfam" id="PF00394">
    <property type="entry name" value="Cu-oxidase"/>
    <property type="match status" value="1"/>
</dbReference>
<dbReference type="InterPro" id="IPR033138">
    <property type="entry name" value="Cu_oxidase_CS"/>
</dbReference>
<dbReference type="GO" id="GO:0005507">
    <property type="term" value="F:copper ion binding"/>
    <property type="evidence" value="ECO:0007669"/>
    <property type="project" value="InterPro"/>
</dbReference>
<dbReference type="OMA" id="CKTHNAI"/>
<evidence type="ECO:0000256" key="3">
    <source>
        <dbReference type="ARBA" id="ARBA00010609"/>
    </source>
</evidence>
<dbReference type="Gene3D" id="2.60.40.420">
    <property type="entry name" value="Cupredoxins - blue copper proteins"/>
    <property type="match status" value="4"/>
</dbReference>
<evidence type="ECO:0000256" key="7">
    <source>
        <dbReference type="ARBA" id="ARBA00022723"/>
    </source>
</evidence>
<evidence type="ECO:0000256" key="9">
    <source>
        <dbReference type="ARBA" id="ARBA00023002"/>
    </source>
</evidence>
<keyword evidence="5 12" id="KW-0052">Apoplast</keyword>
<comment type="cofactor">
    <cofactor evidence="12">
        <name>Cu cation</name>
        <dbReference type="ChEBI" id="CHEBI:23378"/>
    </cofactor>
    <text evidence="12">Binds 4 Cu cations per monomer.</text>
</comment>
<keyword evidence="7 12" id="KW-0479">Metal-binding</keyword>
<feature type="domain" description="Plastocyanin-like" evidence="15">
    <location>
        <begin position="175"/>
        <end position="288"/>
    </location>
</feature>
<name>A0A834Y6M0_TETSI</name>
<dbReference type="Proteomes" id="UP000655225">
    <property type="component" value="Unassembled WGS sequence"/>
</dbReference>
<evidence type="ECO:0000256" key="1">
    <source>
        <dbReference type="ARBA" id="ARBA00000349"/>
    </source>
</evidence>
<reference evidence="16 17" key="1">
    <citation type="submission" date="2020-04" db="EMBL/GenBank/DDBJ databases">
        <title>Plant Genome Project.</title>
        <authorList>
            <person name="Zhang R.-G."/>
        </authorList>
    </citation>
    <scope>NUCLEOTIDE SEQUENCE [LARGE SCALE GENOMIC DNA]</scope>
    <source>
        <strain evidence="16">YNK0</strain>
        <tissue evidence="16">Leaf</tissue>
    </source>
</reference>
<dbReference type="InterPro" id="IPR034288">
    <property type="entry name" value="CuRO_1_LCC"/>
</dbReference>